<dbReference type="GO" id="GO:0044780">
    <property type="term" value="P:bacterial-type flagellum assembly"/>
    <property type="evidence" value="ECO:0007669"/>
    <property type="project" value="UniProtKB-UniRule"/>
</dbReference>
<evidence type="ECO:0000256" key="1">
    <source>
        <dbReference type="ARBA" id="ARBA00022490"/>
    </source>
</evidence>
<proteinExistence type="inferred from homology"/>
<reference evidence="6 7" key="1">
    <citation type="submission" date="2016-10" db="EMBL/GenBank/DDBJ databases">
        <authorList>
            <person name="de Groot N.N."/>
        </authorList>
    </citation>
    <scope>NUCLEOTIDE SEQUENCE [LARGE SCALE GENOMIC DNA]</scope>
    <source>
        <strain evidence="6 7">AR40</strain>
    </source>
</reference>
<dbReference type="Proteomes" id="UP000182584">
    <property type="component" value="Unassembled WGS sequence"/>
</dbReference>
<keyword evidence="6" id="KW-0966">Cell projection</keyword>
<dbReference type="PANTHER" id="PTHR39190:SF1">
    <property type="entry name" value="FLAGELLAR ASSEMBLY FACTOR FLIW"/>
    <property type="match status" value="1"/>
</dbReference>
<dbReference type="HAMAP" id="MF_01185">
    <property type="entry name" value="FliW"/>
    <property type="match status" value="1"/>
</dbReference>
<evidence type="ECO:0000256" key="4">
    <source>
        <dbReference type="ARBA" id="ARBA00023186"/>
    </source>
</evidence>
<dbReference type="eggNOG" id="COG1699">
    <property type="taxonomic scope" value="Bacteria"/>
</dbReference>
<dbReference type="AlphaFoldDB" id="A0A1H9TTL8"/>
<keyword evidence="1 5" id="KW-0963">Cytoplasm</keyword>
<dbReference type="InterPro" id="IPR003775">
    <property type="entry name" value="Flagellar_assembly_factor_FliW"/>
</dbReference>
<organism evidence="6 7">
    <name type="scientific">Butyrivibrio fibrisolvens</name>
    <dbReference type="NCBI Taxonomy" id="831"/>
    <lineage>
        <taxon>Bacteria</taxon>
        <taxon>Bacillati</taxon>
        <taxon>Bacillota</taxon>
        <taxon>Clostridia</taxon>
        <taxon>Lachnospirales</taxon>
        <taxon>Lachnospiraceae</taxon>
        <taxon>Butyrivibrio</taxon>
    </lineage>
</organism>
<accession>A0A1H9TTL8</accession>
<dbReference type="PANTHER" id="PTHR39190">
    <property type="entry name" value="FLAGELLAR ASSEMBLY FACTOR FLIW"/>
    <property type="match status" value="1"/>
</dbReference>
<dbReference type="SUPFAM" id="SSF141457">
    <property type="entry name" value="BH3618-like"/>
    <property type="match status" value="1"/>
</dbReference>
<keyword evidence="6" id="KW-0282">Flagellum</keyword>
<comment type="subunit">
    <text evidence="5">Interacts with translational regulator CsrA and flagellin(s).</text>
</comment>
<name>A0A1H9TTL8_BUTFI</name>
<sequence length="152" mass="17221">MKLTTRVFGEVEVDDNKIIDFPNGIIGFPDLKRFTLMHDEDEDASTIMWLQSIDEPEFALPVMNPLIVCPDYKPMIDKNGVAELGELDDQEILVLVTVTVPHDLTKMTVNLMGPIIINTKNMKASQNIVDNDEYPVKFPIYDILKKNKEAKG</sequence>
<evidence type="ECO:0000256" key="2">
    <source>
        <dbReference type="ARBA" id="ARBA00022795"/>
    </source>
</evidence>
<comment type="subcellular location">
    <subcellularLocation>
        <location evidence="5">Cytoplasm</location>
    </subcellularLocation>
</comment>
<evidence type="ECO:0000256" key="5">
    <source>
        <dbReference type="HAMAP-Rule" id="MF_01185"/>
    </source>
</evidence>
<dbReference type="InterPro" id="IPR024046">
    <property type="entry name" value="Flagellar_assmbl_FliW_dom_sf"/>
</dbReference>
<keyword evidence="3 5" id="KW-0810">Translation regulation</keyword>
<comment type="similarity">
    <text evidence="5">Belongs to the FliW family.</text>
</comment>
<gene>
    <name evidence="5" type="primary">fliW</name>
    <name evidence="6" type="ORF">SAMN04487884_11610</name>
</gene>
<dbReference type="Gene3D" id="2.30.290.10">
    <property type="entry name" value="BH3618-like"/>
    <property type="match status" value="1"/>
</dbReference>
<keyword evidence="4 5" id="KW-0143">Chaperone</keyword>
<dbReference type="Pfam" id="PF02623">
    <property type="entry name" value="FliW"/>
    <property type="match status" value="1"/>
</dbReference>
<comment type="function">
    <text evidence="5">Acts as an anti-CsrA protein, binds CsrA and prevents it from repressing translation of its target genes, one of which is flagellin. Binds to flagellin and participates in the assembly of the flagellum.</text>
</comment>
<keyword evidence="6" id="KW-0969">Cilium</keyword>
<keyword evidence="2 5" id="KW-1005">Bacterial flagellum biogenesis</keyword>
<dbReference type="EMBL" id="FOGJ01000016">
    <property type="protein sequence ID" value="SES00446.1"/>
    <property type="molecule type" value="Genomic_DNA"/>
</dbReference>
<protein>
    <recommendedName>
        <fullName evidence="5">Flagellar assembly factor FliW</fullName>
    </recommendedName>
</protein>
<dbReference type="OrthoDB" id="9801235at2"/>
<evidence type="ECO:0000313" key="6">
    <source>
        <dbReference type="EMBL" id="SES00446.1"/>
    </source>
</evidence>
<dbReference type="GO" id="GO:0005737">
    <property type="term" value="C:cytoplasm"/>
    <property type="evidence" value="ECO:0007669"/>
    <property type="project" value="UniProtKB-SubCell"/>
</dbReference>
<evidence type="ECO:0000256" key="3">
    <source>
        <dbReference type="ARBA" id="ARBA00022845"/>
    </source>
</evidence>
<dbReference type="NCBIfam" id="NF009793">
    <property type="entry name" value="PRK13285.1-1"/>
    <property type="match status" value="1"/>
</dbReference>
<dbReference type="RefSeq" id="WP_074756723.1">
    <property type="nucleotide sequence ID" value="NZ_FOGJ01000016.1"/>
</dbReference>
<evidence type="ECO:0000313" key="7">
    <source>
        <dbReference type="Proteomes" id="UP000182584"/>
    </source>
</evidence>
<dbReference type="GO" id="GO:0006417">
    <property type="term" value="P:regulation of translation"/>
    <property type="evidence" value="ECO:0007669"/>
    <property type="project" value="UniProtKB-KW"/>
</dbReference>